<gene>
    <name evidence="2" type="ORF">GCM10010448_13010</name>
</gene>
<protein>
    <recommendedName>
        <fullName evidence="4">LysR substrate-binding domain-containing protein</fullName>
    </recommendedName>
</protein>
<evidence type="ECO:0008006" key="4">
    <source>
        <dbReference type="Google" id="ProtNLM"/>
    </source>
</evidence>
<name>A0ABP6L612_9ACTN</name>
<dbReference type="EMBL" id="BAAAUF010000010">
    <property type="protein sequence ID" value="GAA3032373.1"/>
    <property type="molecule type" value="Genomic_DNA"/>
</dbReference>
<comment type="caution">
    <text evidence="2">The sequence shown here is derived from an EMBL/GenBank/DDBJ whole genome shotgun (WGS) entry which is preliminary data.</text>
</comment>
<reference evidence="3" key="1">
    <citation type="journal article" date="2019" name="Int. J. Syst. Evol. Microbiol.">
        <title>The Global Catalogue of Microorganisms (GCM) 10K type strain sequencing project: providing services to taxonomists for standard genome sequencing and annotation.</title>
        <authorList>
            <consortium name="The Broad Institute Genomics Platform"/>
            <consortium name="The Broad Institute Genome Sequencing Center for Infectious Disease"/>
            <person name="Wu L."/>
            <person name="Ma J."/>
        </authorList>
    </citation>
    <scope>NUCLEOTIDE SEQUENCE [LARGE SCALE GENOMIC DNA]</scope>
    <source>
        <strain evidence="3">JCM 9091</strain>
    </source>
</reference>
<dbReference type="Gene3D" id="3.40.190.10">
    <property type="entry name" value="Periplasmic binding protein-like II"/>
    <property type="match status" value="2"/>
</dbReference>
<dbReference type="Proteomes" id="UP001501532">
    <property type="component" value="Unassembled WGS sequence"/>
</dbReference>
<feature type="region of interest" description="Disordered" evidence="1">
    <location>
        <begin position="1"/>
        <end position="27"/>
    </location>
</feature>
<evidence type="ECO:0000313" key="2">
    <source>
        <dbReference type="EMBL" id="GAA3032373.1"/>
    </source>
</evidence>
<evidence type="ECO:0000256" key="1">
    <source>
        <dbReference type="SAM" id="MobiDB-lite"/>
    </source>
</evidence>
<feature type="compositionally biased region" description="Gly residues" evidence="1">
    <location>
        <begin position="11"/>
        <end position="22"/>
    </location>
</feature>
<sequence>MRRERADDAEGQGGHGQPGAGGDDQIASWGLPLAAELGLVTFAVPLPLPPLHMGLAWHPRHDADPAHAWLRGCVRDLARDWQVGAGAGPAPTGRP</sequence>
<organism evidence="2 3">
    <name type="scientific">Streptomyces glomeratus</name>
    <dbReference type="NCBI Taxonomy" id="284452"/>
    <lineage>
        <taxon>Bacteria</taxon>
        <taxon>Bacillati</taxon>
        <taxon>Actinomycetota</taxon>
        <taxon>Actinomycetes</taxon>
        <taxon>Kitasatosporales</taxon>
        <taxon>Streptomycetaceae</taxon>
        <taxon>Streptomyces</taxon>
    </lineage>
</organism>
<dbReference type="SUPFAM" id="SSF53850">
    <property type="entry name" value="Periplasmic binding protein-like II"/>
    <property type="match status" value="1"/>
</dbReference>
<proteinExistence type="predicted"/>
<keyword evidence="3" id="KW-1185">Reference proteome</keyword>
<evidence type="ECO:0000313" key="3">
    <source>
        <dbReference type="Proteomes" id="UP001501532"/>
    </source>
</evidence>
<accession>A0ABP6L612</accession>